<gene>
    <name evidence="8" type="ORF">TSPGSL018_2126</name>
</gene>
<feature type="non-terminal residue" evidence="8">
    <location>
        <position position="99"/>
    </location>
</feature>
<dbReference type="SUPFAM" id="SSF103473">
    <property type="entry name" value="MFS general substrate transporter"/>
    <property type="match status" value="1"/>
</dbReference>
<comment type="subcellular location">
    <subcellularLocation>
        <location evidence="1">Membrane</location>
        <topology evidence="1">Multi-pass membrane protein</topology>
    </subcellularLocation>
</comment>
<keyword evidence="4 6" id="KW-1133">Transmembrane helix</keyword>
<dbReference type="InterPro" id="IPR005828">
    <property type="entry name" value="MFS_sugar_transport-like"/>
</dbReference>
<evidence type="ECO:0000256" key="2">
    <source>
        <dbReference type="ARBA" id="ARBA00022448"/>
    </source>
</evidence>
<evidence type="ECO:0000256" key="4">
    <source>
        <dbReference type="ARBA" id="ARBA00022989"/>
    </source>
</evidence>
<reference evidence="8" key="1">
    <citation type="submission" date="2014-05" db="EMBL/GenBank/DDBJ databases">
        <title>The transcriptome of the halophilic microalga Tetraselmis sp. GSL018 isolated from the Great Salt Lake, Utah.</title>
        <authorList>
            <person name="Jinkerson R.E."/>
            <person name="D'Adamo S."/>
            <person name="Posewitz M.C."/>
        </authorList>
    </citation>
    <scope>NUCLEOTIDE SEQUENCE</scope>
    <source>
        <strain evidence="8">GSL018</strain>
    </source>
</reference>
<evidence type="ECO:0000256" key="1">
    <source>
        <dbReference type="ARBA" id="ARBA00004141"/>
    </source>
</evidence>
<keyword evidence="3 6" id="KW-0812">Transmembrane</keyword>
<evidence type="ECO:0000256" key="6">
    <source>
        <dbReference type="SAM" id="Phobius"/>
    </source>
</evidence>
<dbReference type="AlphaFoldDB" id="A0A061SI30"/>
<proteinExistence type="predicted"/>
<dbReference type="InterPro" id="IPR036259">
    <property type="entry name" value="MFS_trans_sf"/>
</dbReference>
<dbReference type="Pfam" id="PF00083">
    <property type="entry name" value="Sugar_tr"/>
    <property type="match status" value="1"/>
</dbReference>
<dbReference type="InterPro" id="IPR020846">
    <property type="entry name" value="MFS_dom"/>
</dbReference>
<dbReference type="InterPro" id="IPR003663">
    <property type="entry name" value="Sugar/inositol_transpt"/>
</dbReference>
<feature type="non-terminal residue" evidence="8">
    <location>
        <position position="1"/>
    </location>
</feature>
<evidence type="ECO:0000259" key="7">
    <source>
        <dbReference type="PROSITE" id="PS50850"/>
    </source>
</evidence>
<accession>A0A061SI30</accession>
<dbReference type="InterPro" id="IPR050814">
    <property type="entry name" value="Myo-inositol_Transporter"/>
</dbReference>
<dbReference type="PANTHER" id="PTHR48020:SF49">
    <property type="entry name" value="SUGAR TRANSPORTER"/>
    <property type="match status" value="1"/>
</dbReference>
<protein>
    <recommendedName>
        <fullName evidence="7">Major facilitator superfamily (MFS) profile domain-containing protein</fullName>
    </recommendedName>
</protein>
<dbReference type="PROSITE" id="PS50850">
    <property type="entry name" value="MFS"/>
    <property type="match status" value="1"/>
</dbReference>
<organism evidence="8">
    <name type="scientific">Tetraselmis sp. GSL018</name>
    <dbReference type="NCBI Taxonomy" id="582737"/>
    <lineage>
        <taxon>Eukaryota</taxon>
        <taxon>Viridiplantae</taxon>
        <taxon>Chlorophyta</taxon>
        <taxon>core chlorophytes</taxon>
        <taxon>Chlorodendrophyceae</taxon>
        <taxon>Chlorodendrales</taxon>
        <taxon>Chlorodendraceae</taxon>
        <taxon>Tetraselmis</taxon>
    </lineage>
</organism>
<dbReference type="Gene3D" id="1.20.1250.20">
    <property type="entry name" value="MFS general substrate transporter like domains"/>
    <property type="match status" value="1"/>
</dbReference>
<feature type="transmembrane region" description="Helical" evidence="6">
    <location>
        <begin position="44"/>
        <end position="63"/>
    </location>
</feature>
<dbReference type="PANTHER" id="PTHR48020">
    <property type="entry name" value="PROTON MYO-INOSITOL COTRANSPORTER"/>
    <property type="match status" value="1"/>
</dbReference>
<dbReference type="EMBL" id="GBEZ01000987">
    <property type="protein sequence ID" value="JAC83948.1"/>
    <property type="molecule type" value="Transcribed_RNA"/>
</dbReference>
<evidence type="ECO:0000256" key="3">
    <source>
        <dbReference type="ARBA" id="ARBA00022692"/>
    </source>
</evidence>
<dbReference type="PRINTS" id="PR00171">
    <property type="entry name" value="SUGRTRNSPORT"/>
</dbReference>
<keyword evidence="5 6" id="KW-0472">Membrane</keyword>
<name>A0A061SI30_9CHLO</name>
<sequence length="99" mass="9732">AILVSGAGCSACLALLAIATPAGPGAEGARLPAWLPTTLLCTYVAFFSAGLGPGVSVVASEVFPTRLRSRGLGLCASVNRLASGTVALTFLSLVRAAGS</sequence>
<evidence type="ECO:0000256" key="5">
    <source>
        <dbReference type="ARBA" id="ARBA00023136"/>
    </source>
</evidence>
<evidence type="ECO:0000313" key="8">
    <source>
        <dbReference type="EMBL" id="JAC83948.1"/>
    </source>
</evidence>
<dbReference type="GO" id="GO:0016020">
    <property type="term" value="C:membrane"/>
    <property type="evidence" value="ECO:0007669"/>
    <property type="project" value="UniProtKB-SubCell"/>
</dbReference>
<keyword evidence="2" id="KW-0813">Transport</keyword>
<feature type="domain" description="Major facilitator superfamily (MFS) profile" evidence="7">
    <location>
        <begin position="1"/>
        <end position="99"/>
    </location>
</feature>
<dbReference type="GO" id="GO:0022857">
    <property type="term" value="F:transmembrane transporter activity"/>
    <property type="evidence" value="ECO:0007669"/>
    <property type="project" value="InterPro"/>
</dbReference>